<comment type="caution">
    <text evidence="1">The sequence shown here is derived from an EMBL/GenBank/DDBJ whole genome shotgun (WGS) entry which is preliminary data.</text>
</comment>
<dbReference type="EMBL" id="JAEAOA010002069">
    <property type="protein sequence ID" value="KAK3584167.1"/>
    <property type="molecule type" value="Genomic_DNA"/>
</dbReference>
<dbReference type="Proteomes" id="UP001195483">
    <property type="component" value="Unassembled WGS sequence"/>
</dbReference>
<organism evidence="1 2">
    <name type="scientific">Potamilus streckersoni</name>
    <dbReference type="NCBI Taxonomy" id="2493646"/>
    <lineage>
        <taxon>Eukaryota</taxon>
        <taxon>Metazoa</taxon>
        <taxon>Spiralia</taxon>
        <taxon>Lophotrochozoa</taxon>
        <taxon>Mollusca</taxon>
        <taxon>Bivalvia</taxon>
        <taxon>Autobranchia</taxon>
        <taxon>Heteroconchia</taxon>
        <taxon>Palaeoheterodonta</taxon>
        <taxon>Unionida</taxon>
        <taxon>Unionoidea</taxon>
        <taxon>Unionidae</taxon>
        <taxon>Ambleminae</taxon>
        <taxon>Lampsilini</taxon>
        <taxon>Potamilus</taxon>
    </lineage>
</organism>
<name>A0AAE0S2F1_9BIVA</name>
<reference evidence="1" key="1">
    <citation type="journal article" date="2021" name="Genome Biol. Evol.">
        <title>A High-Quality Reference Genome for a Parasitic Bivalve with Doubly Uniparental Inheritance (Bivalvia: Unionida).</title>
        <authorList>
            <person name="Smith C.H."/>
        </authorList>
    </citation>
    <scope>NUCLEOTIDE SEQUENCE</scope>
    <source>
        <strain evidence="1">CHS0354</strain>
    </source>
</reference>
<reference evidence="1" key="2">
    <citation type="journal article" date="2021" name="Genome Biol. Evol.">
        <title>Developing a high-quality reference genome for a parasitic bivalve with doubly uniparental inheritance (Bivalvia: Unionida).</title>
        <authorList>
            <person name="Smith C.H."/>
        </authorList>
    </citation>
    <scope>NUCLEOTIDE SEQUENCE</scope>
    <source>
        <strain evidence="1">CHS0354</strain>
        <tissue evidence="1">Mantle</tissue>
    </source>
</reference>
<evidence type="ECO:0000313" key="1">
    <source>
        <dbReference type="EMBL" id="KAK3584167.1"/>
    </source>
</evidence>
<gene>
    <name evidence="1" type="ORF">CHS0354_035248</name>
</gene>
<reference evidence="1" key="3">
    <citation type="submission" date="2023-05" db="EMBL/GenBank/DDBJ databases">
        <authorList>
            <person name="Smith C.H."/>
        </authorList>
    </citation>
    <scope>NUCLEOTIDE SEQUENCE</scope>
    <source>
        <strain evidence="1">CHS0354</strain>
        <tissue evidence="1">Mantle</tissue>
    </source>
</reference>
<proteinExistence type="predicted"/>
<protein>
    <submittedName>
        <fullName evidence="1">Uncharacterized protein</fullName>
    </submittedName>
</protein>
<evidence type="ECO:0000313" key="2">
    <source>
        <dbReference type="Proteomes" id="UP001195483"/>
    </source>
</evidence>
<keyword evidence="2" id="KW-1185">Reference proteome</keyword>
<dbReference type="AlphaFoldDB" id="A0AAE0S2F1"/>
<accession>A0AAE0S2F1</accession>
<sequence>MGQGYFRALFSHSTRSRGEERRVSLIFPHIVKVFGIIKAATDDPQRIPGAVLKHRGTMIEPDGKTGGGGHFSPFPAVGAFPHIVFIGTVIATDNPQRITGAVIKHCGGMFVPCGKNGTSDGYFSPVLPVGTFPYILQAVATTNNPQCITGAVIKYCGGMTEPAGKTGVGAADNPQCITGAVIKYCGGMTVPYGKNAAVGGYFSPVLAVGTFPHIVQIAVKTLPADNPQCITGAVIKYCCGMTEPAGKIGGSGYPCPCDAVGAFPHIVQMTVNIITADDPQRIPGAVLKHRAALSVPCGKNRLTRLPVSKVRCTLSLNLRILPLPLNLLRRKG</sequence>